<evidence type="ECO:0000259" key="5">
    <source>
        <dbReference type="PROSITE" id="PS51153"/>
    </source>
</evidence>
<dbReference type="Gene3D" id="1.25.70.10">
    <property type="entry name" value="Transcription termination factor 3, mitochondrial"/>
    <property type="match status" value="1"/>
</dbReference>
<dbReference type="PANTHER" id="PTHR13068">
    <property type="entry name" value="CGI-12 PROTEIN-RELATED"/>
    <property type="match status" value="1"/>
</dbReference>
<sequence>MVVDVGGAALGAAMGFLLTALEEVTEKNVMFKPSLKSLTATLEILEVLIDDVEKLDKKLENWGEVPTQRQEESAYYESQIKEGEKHVRKCSEVCRCNIFKKSYYTDKLLELDRTLKLLILAGFLARYSKEILILEHEILDSQKAISDSLTNVLNDISNKMGEISAKIKGERDTNSVEPGDQVISMLSSHTPHPPLNIEQEIKPVLRAPPTKPSPPPLTKPSSPPPPPFTRNYDTESHHHKFQVESAGGATVTMKPVIDKVIFTLGESAGGTTVVTMKPHIDKVIATLGVLEPLISQIEKFHTELALPNGQTVTDLKSEIEEAEKLIQKCSNASRFNLLKKKHYKDKLLAMDETLFRWVEILQMQLASDVKRSLVLVREIHAHIVEHGGIDDVVLNQILLRVPSINVSSMVRLGLLASSWIHPFPSLIPHQPLHPTTAHFSASSSSIAIFHRHQEWIPFLKFNGNSRNEMKPLNETALVSRICSTSRQLFVVCSCISSLANSRIDLAMFISFFREVGLDEKETGILSLSLVSLDSNGEEIDPFLCFVRDDLEGKIEASQLKHLLSSTEPGFLVGFDQKALCGKPVEEIDITITFLSRFDGINLIVMRPFILNYNLEAQLIPRVGFQAELAGGHERAAGDVLLKLPAILSYSVEHMEGHVEFLRSFAGLNDEEIIKIVVVFPNVISASRERKLHPRIEFLKQCGLNSNEISRFSIKAPLFLGLSFEENLAYKLAFLVKIGYGYRVKDLAVAMGSITRTSCETLQKVIGLFLSYELSCEDVISKSRKHPQIPQYNHSSLKKKIHGREIGELMAFPAFLGCKFDDRINARYELKSETLGQGMSLNELLTLSAERFSRKKNEERSILTGD</sequence>
<keyword evidence="3" id="KW-0809">Transit peptide</keyword>
<dbReference type="Pfam" id="PF02536">
    <property type="entry name" value="mTERF"/>
    <property type="match status" value="1"/>
</dbReference>
<dbReference type="InterPro" id="IPR003690">
    <property type="entry name" value="MTERF"/>
</dbReference>
<organism evidence="6 7">
    <name type="scientific">Ziziphus jujuba var. spinosa</name>
    <dbReference type="NCBI Taxonomy" id="714518"/>
    <lineage>
        <taxon>Eukaryota</taxon>
        <taxon>Viridiplantae</taxon>
        <taxon>Streptophyta</taxon>
        <taxon>Embryophyta</taxon>
        <taxon>Tracheophyta</taxon>
        <taxon>Spermatophyta</taxon>
        <taxon>Magnoliopsida</taxon>
        <taxon>eudicotyledons</taxon>
        <taxon>Gunneridae</taxon>
        <taxon>Pentapetalae</taxon>
        <taxon>rosids</taxon>
        <taxon>fabids</taxon>
        <taxon>Rosales</taxon>
        <taxon>Rhamnaceae</taxon>
        <taxon>Paliureae</taxon>
        <taxon>Ziziphus</taxon>
    </lineage>
</organism>
<dbReference type="GO" id="GO:0003676">
    <property type="term" value="F:nucleic acid binding"/>
    <property type="evidence" value="ECO:0007669"/>
    <property type="project" value="InterPro"/>
</dbReference>
<dbReference type="SMART" id="SM00733">
    <property type="entry name" value="Mterf"/>
    <property type="match status" value="5"/>
</dbReference>
<dbReference type="PROSITE" id="PS51153">
    <property type="entry name" value="RPW8"/>
    <property type="match status" value="2"/>
</dbReference>
<evidence type="ECO:0000256" key="3">
    <source>
        <dbReference type="ARBA" id="ARBA00022946"/>
    </source>
</evidence>
<dbReference type="InterPro" id="IPR008808">
    <property type="entry name" value="Powdery_mildew-R_dom"/>
</dbReference>
<dbReference type="InterPro" id="IPR038538">
    <property type="entry name" value="MTERF_sf"/>
</dbReference>
<proteinExistence type="inferred from homology"/>
<feature type="region of interest" description="Disordered" evidence="4">
    <location>
        <begin position="205"/>
        <end position="233"/>
    </location>
</feature>
<dbReference type="GO" id="GO:0006353">
    <property type="term" value="P:DNA-templated transcription termination"/>
    <property type="evidence" value="ECO:0007669"/>
    <property type="project" value="UniProtKB-KW"/>
</dbReference>
<keyword evidence="2" id="KW-0804">Transcription</keyword>
<feature type="domain" description="RPW8" evidence="5">
    <location>
        <begin position="239"/>
        <end position="396"/>
    </location>
</feature>
<name>A0A978VRZ2_ZIZJJ</name>
<reference evidence="6" key="1">
    <citation type="journal article" date="2021" name="Front. Plant Sci.">
        <title>Chromosome-Scale Genome Assembly for Chinese Sour Jujube and Insights Into Its Genome Evolution and Domestication Signature.</title>
        <authorList>
            <person name="Shen L.-Y."/>
            <person name="Luo H."/>
            <person name="Wang X.-L."/>
            <person name="Wang X.-M."/>
            <person name="Qiu X.-J."/>
            <person name="Liu H."/>
            <person name="Zhou S.-S."/>
            <person name="Jia K.-H."/>
            <person name="Nie S."/>
            <person name="Bao Y.-T."/>
            <person name="Zhang R.-G."/>
            <person name="Yun Q.-Z."/>
            <person name="Chai Y.-H."/>
            <person name="Lu J.-Y."/>
            <person name="Li Y."/>
            <person name="Zhao S.-W."/>
            <person name="Mao J.-F."/>
            <person name="Jia S.-G."/>
            <person name="Mao Y.-M."/>
        </authorList>
    </citation>
    <scope>NUCLEOTIDE SEQUENCE</scope>
    <source>
        <strain evidence="6">AT0</strain>
        <tissue evidence="6">Leaf</tissue>
    </source>
</reference>
<keyword evidence="2" id="KW-0805">Transcription regulation</keyword>
<dbReference type="AlphaFoldDB" id="A0A978VRZ2"/>
<gene>
    <name evidence="6" type="ORF">FEM48_Zijuj03G0186800</name>
</gene>
<keyword evidence="2" id="KW-0806">Transcription termination</keyword>
<evidence type="ECO:0000313" key="7">
    <source>
        <dbReference type="Proteomes" id="UP000813462"/>
    </source>
</evidence>
<dbReference type="EMBL" id="JAEACU010000003">
    <property type="protein sequence ID" value="KAH7538317.1"/>
    <property type="molecule type" value="Genomic_DNA"/>
</dbReference>
<evidence type="ECO:0000256" key="2">
    <source>
        <dbReference type="ARBA" id="ARBA00022472"/>
    </source>
</evidence>
<accession>A0A978VRZ2</accession>
<comment type="similarity">
    <text evidence="1">Belongs to the mTERF family.</text>
</comment>
<dbReference type="Pfam" id="PF05659">
    <property type="entry name" value="RPW8"/>
    <property type="match status" value="2"/>
</dbReference>
<protein>
    <recommendedName>
        <fullName evidence="5">RPW8 domain-containing protein</fullName>
    </recommendedName>
</protein>
<evidence type="ECO:0000256" key="4">
    <source>
        <dbReference type="SAM" id="MobiDB-lite"/>
    </source>
</evidence>
<dbReference type="PANTHER" id="PTHR13068:SF135">
    <property type="entry name" value="TRANSCRIPTION TERMINATION FACTOR MTERF8, CHLOROPLASTIC"/>
    <property type="match status" value="1"/>
</dbReference>
<evidence type="ECO:0000313" key="6">
    <source>
        <dbReference type="EMBL" id="KAH7538317.1"/>
    </source>
</evidence>
<comment type="caution">
    <text evidence="6">The sequence shown here is derived from an EMBL/GenBank/DDBJ whole genome shotgun (WGS) entry which is preliminary data.</text>
</comment>
<dbReference type="Proteomes" id="UP000813462">
    <property type="component" value="Unassembled WGS sequence"/>
</dbReference>
<feature type="compositionally biased region" description="Pro residues" evidence="4">
    <location>
        <begin position="209"/>
        <end position="228"/>
    </location>
</feature>
<evidence type="ECO:0000256" key="1">
    <source>
        <dbReference type="ARBA" id="ARBA00007692"/>
    </source>
</evidence>
<feature type="domain" description="RPW8" evidence="5">
    <location>
        <begin position="1"/>
        <end position="157"/>
    </location>
</feature>